<dbReference type="Gene3D" id="3.30.565.10">
    <property type="entry name" value="Histidine kinase-like ATPase, C-terminal domain"/>
    <property type="match status" value="1"/>
</dbReference>
<dbReference type="PRINTS" id="PR00344">
    <property type="entry name" value="BCTRLSENSOR"/>
</dbReference>
<dbReference type="CDD" id="cd16172">
    <property type="entry name" value="TorS_sensor_domain"/>
    <property type="match status" value="1"/>
</dbReference>
<keyword evidence="4 13" id="KW-0597">Phosphoprotein</keyword>
<dbReference type="Gene3D" id="1.10.287.130">
    <property type="match status" value="1"/>
</dbReference>
<dbReference type="InterPro" id="IPR011006">
    <property type="entry name" value="CheY-like_superfamily"/>
</dbReference>
<dbReference type="Pfam" id="PF02518">
    <property type="entry name" value="HATPase_c"/>
    <property type="match status" value="1"/>
</dbReference>
<organism evidence="20 21">
    <name type="scientific">Acidovorax soli</name>
    <dbReference type="NCBI Taxonomy" id="592050"/>
    <lineage>
        <taxon>Bacteria</taxon>
        <taxon>Pseudomonadati</taxon>
        <taxon>Pseudomonadota</taxon>
        <taxon>Betaproteobacteria</taxon>
        <taxon>Burkholderiales</taxon>
        <taxon>Comamonadaceae</taxon>
        <taxon>Acidovorax</taxon>
    </lineage>
</organism>
<dbReference type="CDD" id="cd00088">
    <property type="entry name" value="HPT"/>
    <property type="match status" value="1"/>
</dbReference>
<keyword evidence="7 20" id="KW-0418">Kinase</keyword>
<feature type="modified residue" description="Phosphohistidine" evidence="12">
    <location>
        <position position="924"/>
    </location>
</feature>
<feature type="transmembrane region" description="Helical" evidence="15">
    <location>
        <begin position="347"/>
        <end position="369"/>
    </location>
</feature>
<dbReference type="EMBL" id="FNQJ01000032">
    <property type="protein sequence ID" value="SEA81646.1"/>
    <property type="molecule type" value="Genomic_DNA"/>
</dbReference>
<dbReference type="GO" id="GO:0005524">
    <property type="term" value="F:ATP binding"/>
    <property type="evidence" value="ECO:0007669"/>
    <property type="project" value="UniProtKB-KW"/>
</dbReference>
<dbReference type="PIRSF" id="PIRSF036437">
    <property type="entry name" value="HK_TorS"/>
    <property type="match status" value="1"/>
</dbReference>
<dbReference type="SUPFAM" id="SSF47226">
    <property type="entry name" value="Histidine-containing phosphotransfer domain, HPT domain"/>
    <property type="match status" value="1"/>
</dbReference>
<dbReference type="FunFam" id="3.30.565.10:FF:000010">
    <property type="entry name" value="Sensor histidine kinase RcsC"/>
    <property type="match status" value="1"/>
</dbReference>
<dbReference type="InterPro" id="IPR004358">
    <property type="entry name" value="Sig_transdc_His_kin-like_C"/>
</dbReference>
<dbReference type="SUPFAM" id="SSF55874">
    <property type="entry name" value="ATPase domain of HSP90 chaperone/DNA topoisomerase II/histidine kinase"/>
    <property type="match status" value="1"/>
</dbReference>
<feature type="domain" description="HPt" evidence="19">
    <location>
        <begin position="885"/>
        <end position="980"/>
    </location>
</feature>
<dbReference type="SMART" id="SM00387">
    <property type="entry name" value="HATPase_c"/>
    <property type="match status" value="1"/>
</dbReference>
<keyword evidence="15" id="KW-0472">Membrane</keyword>
<dbReference type="GO" id="GO:0005886">
    <property type="term" value="C:plasma membrane"/>
    <property type="evidence" value="ECO:0007669"/>
    <property type="project" value="UniProtKB-SubCell"/>
</dbReference>
<evidence type="ECO:0000256" key="4">
    <source>
        <dbReference type="ARBA" id="ARBA00022553"/>
    </source>
</evidence>
<dbReference type="InterPro" id="IPR038188">
    <property type="entry name" value="TorS_sensor_sf"/>
</dbReference>
<evidence type="ECO:0000256" key="11">
    <source>
        <dbReference type="ARBA" id="ARBA00070152"/>
    </source>
</evidence>
<keyword evidence="14" id="KW-0175">Coiled coil</keyword>
<evidence type="ECO:0000256" key="7">
    <source>
        <dbReference type="ARBA" id="ARBA00022777"/>
    </source>
</evidence>
<dbReference type="InterPro" id="IPR036890">
    <property type="entry name" value="HATPase_C_sf"/>
</dbReference>
<evidence type="ECO:0000259" key="16">
    <source>
        <dbReference type="PROSITE" id="PS50109"/>
    </source>
</evidence>
<dbReference type="PROSITE" id="PS50894">
    <property type="entry name" value="HPT"/>
    <property type="match status" value="1"/>
</dbReference>
<evidence type="ECO:0000313" key="21">
    <source>
        <dbReference type="Proteomes" id="UP000199002"/>
    </source>
</evidence>
<dbReference type="InterPro" id="IPR001789">
    <property type="entry name" value="Sig_transdc_resp-reg_receiver"/>
</dbReference>
<dbReference type="PROSITE" id="PS50109">
    <property type="entry name" value="HIS_KIN"/>
    <property type="match status" value="1"/>
</dbReference>
<dbReference type="PANTHER" id="PTHR45339:SF5">
    <property type="entry name" value="HISTIDINE KINASE"/>
    <property type="match status" value="1"/>
</dbReference>
<protein>
    <recommendedName>
        <fullName evidence="11">Virulence sensor protein BvgS</fullName>
        <ecNumber evidence="3">2.7.13.3</ecNumber>
    </recommendedName>
</protein>
<keyword evidence="6" id="KW-0732">Signal</keyword>
<dbReference type="Gene3D" id="1.20.120.160">
    <property type="entry name" value="HPT domain"/>
    <property type="match status" value="1"/>
</dbReference>
<dbReference type="SUPFAM" id="SSF52172">
    <property type="entry name" value="CheY-like"/>
    <property type="match status" value="1"/>
</dbReference>
<dbReference type="InterPro" id="IPR036097">
    <property type="entry name" value="HisK_dim/P_sf"/>
</dbReference>
<dbReference type="InterPro" id="IPR003660">
    <property type="entry name" value="HAMP_dom"/>
</dbReference>
<feature type="domain" description="Response regulatory" evidence="17">
    <location>
        <begin position="725"/>
        <end position="844"/>
    </location>
</feature>
<dbReference type="InterPro" id="IPR003594">
    <property type="entry name" value="HATPase_dom"/>
</dbReference>
<feature type="domain" description="Histidine kinase" evidence="16">
    <location>
        <begin position="482"/>
        <end position="704"/>
    </location>
</feature>
<dbReference type="PANTHER" id="PTHR45339">
    <property type="entry name" value="HYBRID SIGNAL TRANSDUCTION HISTIDINE KINASE J"/>
    <property type="match status" value="1"/>
</dbReference>
<gene>
    <name evidence="20" type="ORF">SAMN05421875_13232</name>
</gene>
<evidence type="ECO:0000256" key="1">
    <source>
        <dbReference type="ARBA" id="ARBA00000085"/>
    </source>
</evidence>
<dbReference type="Pfam" id="PF00072">
    <property type="entry name" value="Response_reg"/>
    <property type="match status" value="1"/>
</dbReference>
<keyword evidence="15" id="KW-1133">Transmembrane helix</keyword>
<evidence type="ECO:0000256" key="15">
    <source>
        <dbReference type="SAM" id="Phobius"/>
    </source>
</evidence>
<dbReference type="EC" id="2.7.13.3" evidence="3"/>
<keyword evidence="15" id="KW-0812">Transmembrane</keyword>
<dbReference type="CDD" id="cd17546">
    <property type="entry name" value="REC_hyHK_CKI1_RcsC-like"/>
    <property type="match status" value="1"/>
</dbReference>
<dbReference type="SUPFAM" id="SSF47384">
    <property type="entry name" value="Homodimeric domain of signal transducing histidine kinase"/>
    <property type="match status" value="1"/>
</dbReference>
<evidence type="ECO:0000256" key="9">
    <source>
        <dbReference type="ARBA" id="ARBA00023026"/>
    </source>
</evidence>
<dbReference type="InterPro" id="IPR003661">
    <property type="entry name" value="HisK_dim/P_dom"/>
</dbReference>
<feature type="coiled-coil region" evidence="14">
    <location>
        <begin position="409"/>
        <end position="475"/>
    </location>
</feature>
<comment type="function">
    <text evidence="10">Member of the two-component regulatory system BvgS/BvgA. Phosphorylates BvgA via a four-step phosphorelay in response to environmental signals.</text>
</comment>
<keyword evidence="5" id="KW-0808">Transferase</keyword>
<name>A0A1H4E9M7_9BURK</name>
<evidence type="ECO:0000256" key="6">
    <source>
        <dbReference type="ARBA" id="ARBA00022729"/>
    </source>
</evidence>
<comment type="subcellular location">
    <subcellularLocation>
        <location evidence="2">Membrane</location>
    </subcellularLocation>
</comment>
<evidence type="ECO:0000256" key="10">
    <source>
        <dbReference type="ARBA" id="ARBA00058004"/>
    </source>
</evidence>
<dbReference type="PROSITE" id="PS50110">
    <property type="entry name" value="RESPONSE_REGULATORY"/>
    <property type="match status" value="1"/>
</dbReference>
<dbReference type="CDD" id="cd16922">
    <property type="entry name" value="HATPase_EvgS-ArcB-TorS-like"/>
    <property type="match status" value="1"/>
</dbReference>
<evidence type="ECO:0000256" key="5">
    <source>
        <dbReference type="ARBA" id="ARBA00022679"/>
    </source>
</evidence>
<accession>A0A1H4E9M7</accession>
<keyword evidence="9" id="KW-0843">Virulence</keyword>
<evidence type="ECO:0000256" key="8">
    <source>
        <dbReference type="ARBA" id="ARBA00023012"/>
    </source>
</evidence>
<dbReference type="InterPro" id="IPR037952">
    <property type="entry name" value="Sensor_TorS"/>
</dbReference>
<dbReference type="Pfam" id="PF01627">
    <property type="entry name" value="Hpt"/>
    <property type="match status" value="1"/>
</dbReference>
<dbReference type="InterPro" id="IPR036641">
    <property type="entry name" value="HPT_dom_sf"/>
</dbReference>
<evidence type="ECO:0000256" key="14">
    <source>
        <dbReference type="SAM" id="Coils"/>
    </source>
</evidence>
<dbReference type="STRING" id="592050.SAMN05421875_13232"/>
<feature type="coiled-coil region" evidence="14">
    <location>
        <begin position="143"/>
        <end position="170"/>
    </location>
</feature>
<dbReference type="AlphaFoldDB" id="A0A1H4E9M7"/>
<evidence type="ECO:0000256" key="3">
    <source>
        <dbReference type="ARBA" id="ARBA00012438"/>
    </source>
</evidence>
<evidence type="ECO:0000256" key="2">
    <source>
        <dbReference type="ARBA" id="ARBA00004370"/>
    </source>
</evidence>
<dbReference type="SMART" id="SM00388">
    <property type="entry name" value="HisKA"/>
    <property type="match status" value="1"/>
</dbReference>
<dbReference type="InterPro" id="IPR014302">
    <property type="entry name" value="Sig_transdc_His_kinase_TorS"/>
</dbReference>
<evidence type="ECO:0000256" key="12">
    <source>
        <dbReference type="PROSITE-ProRule" id="PRU00110"/>
    </source>
</evidence>
<keyword evidence="21" id="KW-1185">Reference proteome</keyword>
<dbReference type="Pfam" id="PF00512">
    <property type="entry name" value="HisKA"/>
    <property type="match status" value="1"/>
</dbReference>
<reference evidence="21" key="1">
    <citation type="submission" date="2016-10" db="EMBL/GenBank/DDBJ databases">
        <authorList>
            <person name="Varghese N."/>
            <person name="Submissions S."/>
        </authorList>
    </citation>
    <scope>NUCLEOTIDE SEQUENCE [LARGE SCALE GENOMIC DNA]</scope>
    <source>
        <strain evidence="21">DSM 25157</strain>
    </source>
</reference>
<feature type="modified residue" description="4-aspartylphosphate" evidence="13">
    <location>
        <position position="775"/>
    </location>
</feature>
<dbReference type="SMART" id="SM00448">
    <property type="entry name" value="REC"/>
    <property type="match status" value="1"/>
</dbReference>
<dbReference type="Gene3D" id="3.40.50.2300">
    <property type="match status" value="1"/>
</dbReference>
<dbReference type="RefSeq" id="WP_348712781.1">
    <property type="nucleotide sequence ID" value="NZ_CAXIQL010000081.1"/>
</dbReference>
<dbReference type="Proteomes" id="UP000199002">
    <property type="component" value="Unassembled WGS sequence"/>
</dbReference>
<comment type="catalytic activity">
    <reaction evidence="1">
        <text>ATP + protein L-histidine = ADP + protein N-phospho-L-histidine.</text>
        <dbReference type="EC" id="2.7.13.3"/>
    </reaction>
</comment>
<dbReference type="Gene3D" id="1.20.58.920">
    <property type="match status" value="1"/>
</dbReference>
<dbReference type="InterPro" id="IPR008207">
    <property type="entry name" value="Sig_transdc_His_kin_Hpt_dom"/>
</dbReference>
<evidence type="ECO:0000259" key="18">
    <source>
        <dbReference type="PROSITE" id="PS50885"/>
    </source>
</evidence>
<evidence type="ECO:0000313" key="20">
    <source>
        <dbReference type="EMBL" id="SEA81646.1"/>
    </source>
</evidence>
<evidence type="ECO:0000259" key="17">
    <source>
        <dbReference type="PROSITE" id="PS50110"/>
    </source>
</evidence>
<keyword evidence="8" id="KW-0902">Two-component regulatory system</keyword>
<dbReference type="SMART" id="SM00073">
    <property type="entry name" value="HPT"/>
    <property type="match status" value="1"/>
</dbReference>
<dbReference type="GO" id="GO:0000155">
    <property type="term" value="F:phosphorelay sensor kinase activity"/>
    <property type="evidence" value="ECO:0007669"/>
    <property type="project" value="InterPro"/>
</dbReference>
<dbReference type="PROSITE" id="PS50885">
    <property type="entry name" value="HAMP"/>
    <property type="match status" value="1"/>
</dbReference>
<feature type="domain" description="HAMP" evidence="18">
    <location>
        <begin position="371"/>
        <end position="425"/>
    </location>
</feature>
<dbReference type="Pfam" id="PF21689">
    <property type="entry name" value="TorS_sensor_domain"/>
    <property type="match status" value="1"/>
</dbReference>
<evidence type="ECO:0000259" key="19">
    <source>
        <dbReference type="PROSITE" id="PS50894"/>
    </source>
</evidence>
<proteinExistence type="predicted"/>
<sequence length="997" mass="108661">MMLPWIKRLDRRLGLIGKIGLALAVGALLTAAVAATAWLSFNQVVGLQRRIIDNTVPALEAVGAVTQLNNRTLALVDQLRLAQTVDEVDAFQRQGDAQLVQVRNLLGRLEQQDFEPQLEQALAVTVQEMHTNLGLQASKARQSQQVQAEIRQAQQALHRAVAELMLLAEALAANASTYSTATVSRLYPMVERGASRDEILASLDRLIEVDIDRMERMSELQLVCFRLKTTLDRVEGDLTPPALGGLNREFAADLAILSHRLQDFRDPTRKATAQRHFDVLKAALAPQGLFFLQARRQALGGQLAAERDAGAALALRLNEQGAALLLASQQAMAQVGTGSRTAIARGAVGFLAVAGVLTLSLLATLWLILRYELLGRLKGMESAMRALMAGDHSVAITHPVARHDPLLPLVQALEQFREHAIERQRLENSLRLHQQQLEQQVQDRTAALSRSNELLEREVALHAQARSEAEEANRAKNEFLGSLSHELRTPLSGVSGSAHLLRDTALDDRQREYLRMIEYANGTLLETLEDMLGFSRLEAGKLEITREPFAVRDVIDDMLALQSVAVRSKGLALVRDIADDVPEWLLGDRRKLNQILLNTIGNAIKFTDEGEVTVKVVRAADNPTGAVRLQFQVLDTGIGIPTDQQEAVFKPFVQVEDTAHRRHGGTGLGLAICQRLVELMAGRLWLKSTVGEGTEVGFELPFEPVAAGTSLAPRPDIADPIPSLDVLVVEDDDINRIVCQRYLEALGHRVRLAASGPTAIDLLRHGGHTDCMLMDISLPGDSGLEVAQTLRTLDGGRWRALPILGMSAHVTPDILEHPAAANMVGFLSKPFQRGELARALARALQASSSPTGASTSTPLIKDVAAAGDAPTLDEAYLTQEREDLGLDVLRQLLGLFRQISEASAASLQDAEQAADAEQIRRTAHQLRSAASNLGLLRVMQACRRLEDAVGEGMLTTAQRVLLISQLLEAIPEGIEALERWLPPTGEGRQDAALSASR</sequence>
<dbReference type="InterPro" id="IPR005467">
    <property type="entry name" value="His_kinase_dom"/>
</dbReference>
<evidence type="ECO:0000256" key="13">
    <source>
        <dbReference type="PROSITE-ProRule" id="PRU00169"/>
    </source>
</evidence>
<dbReference type="CDD" id="cd00082">
    <property type="entry name" value="HisKA"/>
    <property type="match status" value="1"/>
</dbReference>